<accession>A0A7W7FGP0</accession>
<feature type="transmembrane region" description="Helical" evidence="1">
    <location>
        <begin position="249"/>
        <end position="269"/>
    </location>
</feature>
<evidence type="ECO:0000313" key="2">
    <source>
        <dbReference type="EMBL" id="MBB4665541.1"/>
    </source>
</evidence>
<keyword evidence="1" id="KW-0812">Transmembrane</keyword>
<keyword evidence="3" id="KW-1185">Reference proteome</keyword>
<feature type="transmembrane region" description="Helical" evidence="1">
    <location>
        <begin position="219"/>
        <end position="240"/>
    </location>
</feature>
<evidence type="ECO:0000256" key="1">
    <source>
        <dbReference type="SAM" id="Phobius"/>
    </source>
</evidence>
<sequence>MSLLHRSPDGNELRQFAGNPEIIEKTAGDYKTLGEAMATTADTLRDIADSQISMGTNRLKEDADKLEGDLRKAAVRYEETGIALEPYGPALADARHAYTTHRSAITVAMEAYRTALNASFAPVTPTPDAPADDGPTPAETLEAAEQDLRDAWKPFDTAFSTWESAYEKAADGVAEAMDAADNDDGKWDWIADALKIIGYAIIVLAVAALFVVSSPWSSIILAATITLSAVHLAGTAYLYANGKASLSDVLWSAFGLVTAGAGGLLARGVNAAARPGSSILNASNLAQDLPVFTRGARGFSMPRIPSGLSVNPFSTLMRGQSWAVLNKWGGNLTQWASTPARSGTIAAAWGDMVVEAVPKIGARGWASLGNWIAGTGGGVFTSTPFYTPVGRP</sequence>
<protein>
    <submittedName>
        <fullName evidence="2">Uncharacterized protein</fullName>
    </submittedName>
</protein>
<dbReference type="EMBL" id="JACHMD010000001">
    <property type="protein sequence ID" value="MBB4665541.1"/>
    <property type="molecule type" value="Genomic_DNA"/>
</dbReference>
<keyword evidence="1" id="KW-0472">Membrane</keyword>
<dbReference type="Proteomes" id="UP000573729">
    <property type="component" value="Unassembled WGS sequence"/>
</dbReference>
<evidence type="ECO:0000313" key="3">
    <source>
        <dbReference type="Proteomes" id="UP000573729"/>
    </source>
</evidence>
<proteinExistence type="predicted"/>
<name>A0A7W7FGP0_9MICO</name>
<organism evidence="2 3">
    <name type="scientific">Microbacterium marinum</name>
    <dbReference type="NCBI Taxonomy" id="421115"/>
    <lineage>
        <taxon>Bacteria</taxon>
        <taxon>Bacillati</taxon>
        <taxon>Actinomycetota</taxon>
        <taxon>Actinomycetes</taxon>
        <taxon>Micrococcales</taxon>
        <taxon>Microbacteriaceae</taxon>
        <taxon>Microbacterium</taxon>
    </lineage>
</organism>
<feature type="transmembrane region" description="Helical" evidence="1">
    <location>
        <begin position="196"/>
        <end position="213"/>
    </location>
</feature>
<comment type="caution">
    <text evidence="2">The sequence shown here is derived from an EMBL/GenBank/DDBJ whole genome shotgun (WGS) entry which is preliminary data.</text>
</comment>
<reference evidence="2 3" key="1">
    <citation type="submission" date="2020-08" db="EMBL/GenBank/DDBJ databases">
        <title>Sequencing the genomes of 1000 actinobacteria strains.</title>
        <authorList>
            <person name="Klenk H.-P."/>
        </authorList>
    </citation>
    <scope>NUCLEOTIDE SEQUENCE [LARGE SCALE GENOMIC DNA]</scope>
    <source>
        <strain evidence="2 3">DSM 24947</strain>
    </source>
</reference>
<keyword evidence="1" id="KW-1133">Transmembrane helix</keyword>
<dbReference type="AlphaFoldDB" id="A0A7W7FGP0"/>
<gene>
    <name evidence="2" type="ORF">BKA24_000250</name>
</gene>
<dbReference type="RefSeq" id="WP_184214523.1">
    <property type="nucleotide sequence ID" value="NZ_JACHMD010000001.1"/>
</dbReference>